<feature type="compositionally biased region" description="Low complexity" evidence="1">
    <location>
        <begin position="186"/>
        <end position="196"/>
    </location>
</feature>
<accession>A0A836CFM1</accession>
<dbReference type="Gene3D" id="3.10.450.50">
    <property type="match status" value="1"/>
</dbReference>
<organism evidence="3 4">
    <name type="scientific">Tribonema minus</name>
    <dbReference type="NCBI Taxonomy" id="303371"/>
    <lineage>
        <taxon>Eukaryota</taxon>
        <taxon>Sar</taxon>
        <taxon>Stramenopiles</taxon>
        <taxon>Ochrophyta</taxon>
        <taxon>PX clade</taxon>
        <taxon>Xanthophyceae</taxon>
        <taxon>Tribonematales</taxon>
        <taxon>Tribonemataceae</taxon>
        <taxon>Tribonema</taxon>
    </lineage>
</organism>
<dbReference type="OrthoDB" id="43871at2759"/>
<dbReference type="Pfam" id="PF13474">
    <property type="entry name" value="SnoaL_3"/>
    <property type="match status" value="1"/>
</dbReference>
<keyword evidence="4" id="KW-1185">Reference proteome</keyword>
<evidence type="ECO:0000259" key="2">
    <source>
        <dbReference type="Pfam" id="PF13474"/>
    </source>
</evidence>
<dbReference type="SUPFAM" id="SSF54427">
    <property type="entry name" value="NTF2-like"/>
    <property type="match status" value="1"/>
</dbReference>
<feature type="domain" description="SnoaL-like" evidence="2">
    <location>
        <begin position="54"/>
        <end position="175"/>
    </location>
</feature>
<protein>
    <recommendedName>
        <fullName evidence="2">SnoaL-like domain-containing protein</fullName>
    </recommendedName>
</protein>
<sequence>MRRDDMGPEEWDVETKVAKLESSLSRAVKEERYAEASELRDALSRMHMDDYSAVLAANADFYSAFSKKNADKMASLWLASDAVLCVHPGQEPLVGHEAVTKAWRGMFASGDAAFKSSVVQPKGVRVSVRGTSAWVTCTEEVSAARGQPPSRSLVATNVFAKVRGRWALVHHHASQSPTSGMQEWLQSMGSSSSDGQGIRLIKSSELGSLFGGGGGGGGGGDGNNVGDVLEALRAALSEGGEDGGMDGVDVDVQFVGGIPLSQLPTFGMAAPGVQGPAAHGMGAGGGMEAVDAANLARKTVDALRRLGREGRLNQREKAQLITDVIKHAAGEEASMAEIAYELLLAHDNEDMADQGRVEDFVDQCKALTEIIATRNRAAAAAALQQQQQRRS</sequence>
<gene>
    <name evidence="3" type="ORF">JKP88DRAFT_272044</name>
</gene>
<feature type="compositionally biased region" description="Polar residues" evidence="1">
    <location>
        <begin position="174"/>
        <end position="185"/>
    </location>
</feature>
<dbReference type="InterPro" id="IPR032710">
    <property type="entry name" value="NTF2-like_dom_sf"/>
</dbReference>
<dbReference type="AlphaFoldDB" id="A0A836CFM1"/>
<name>A0A836CFM1_9STRA</name>
<proteinExistence type="predicted"/>
<dbReference type="PANTHER" id="PTHR34957:SF1">
    <property type="entry name" value="NUCLEAR TRANSPORT FACTOR 2 (NTF2) FAMILY PROTEIN"/>
    <property type="match status" value="1"/>
</dbReference>
<feature type="region of interest" description="Disordered" evidence="1">
    <location>
        <begin position="173"/>
        <end position="196"/>
    </location>
</feature>
<reference evidence="3" key="1">
    <citation type="submission" date="2021-02" db="EMBL/GenBank/DDBJ databases">
        <title>First Annotated Genome of the Yellow-green Alga Tribonema minus.</title>
        <authorList>
            <person name="Mahan K.M."/>
        </authorList>
    </citation>
    <scope>NUCLEOTIDE SEQUENCE</scope>
    <source>
        <strain evidence="3">UTEX B ZZ1240</strain>
    </source>
</reference>
<dbReference type="InterPro" id="IPR037401">
    <property type="entry name" value="SnoaL-like"/>
</dbReference>
<evidence type="ECO:0000313" key="3">
    <source>
        <dbReference type="EMBL" id="KAG5184720.1"/>
    </source>
</evidence>
<dbReference type="PANTHER" id="PTHR34957">
    <property type="entry name" value="NUCLEAR TRANSPORT FACTOR 2 (NTF2) FAMILY PROTEIN"/>
    <property type="match status" value="1"/>
</dbReference>
<evidence type="ECO:0000256" key="1">
    <source>
        <dbReference type="SAM" id="MobiDB-lite"/>
    </source>
</evidence>
<dbReference type="Proteomes" id="UP000664859">
    <property type="component" value="Unassembled WGS sequence"/>
</dbReference>
<dbReference type="EMBL" id="JAFCMP010000155">
    <property type="protein sequence ID" value="KAG5184720.1"/>
    <property type="molecule type" value="Genomic_DNA"/>
</dbReference>
<comment type="caution">
    <text evidence="3">The sequence shown here is derived from an EMBL/GenBank/DDBJ whole genome shotgun (WGS) entry which is preliminary data.</text>
</comment>
<evidence type="ECO:0000313" key="4">
    <source>
        <dbReference type="Proteomes" id="UP000664859"/>
    </source>
</evidence>